<dbReference type="Proteomes" id="UP000317178">
    <property type="component" value="Chromosome"/>
</dbReference>
<dbReference type="SUPFAM" id="SSF50952">
    <property type="entry name" value="Soluble quinoprotein glucose dehydrogenase"/>
    <property type="match status" value="1"/>
</dbReference>
<dbReference type="GO" id="GO:0020037">
    <property type="term" value="F:heme binding"/>
    <property type="evidence" value="ECO:0007669"/>
    <property type="project" value="InterPro"/>
</dbReference>
<dbReference type="Pfam" id="PF23500">
    <property type="entry name" value="DUF7133"/>
    <property type="match status" value="2"/>
</dbReference>
<dbReference type="InterPro" id="IPR013427">
    <property type="entry name" value="Haem-bd_dom_put"/>
</dbReference>
<evidence type="ECO:0000256" key="3">
    <source>
        <dbReference type="ARBA" id="ARBA00023004"/>
    </source>
</evidence>
<feature type="domain" description="Cytochrome c" evidence="6">
    <location>
        <begin position="862"/>
        <end position="998"/>
    </location>
</feature>
<dbReference type="NCBIfam" id="TIGR02604">
    <property type="entry name" value="Piru_Ver_Nterm"/>
    <property type="match status" value="1"/>
</dbReference>
<dbReference type="InterPro" id="IPR009056">
    <property type="entry name" value="Cyt_c-like_dom"/>
</dbReference>
<keyword evidence="5" id="KW-0732">Signal</keyword>
<feature type="chain" id="PRO_5022165944" description="Cytochrome c domain-containing protein" evidence="5">
    <location>
        <begin position="31"/>
        <end position="1158"/>
    </location>
</feature>
<feature type="signal peptide" evidence="5">
    <location>
        <begin position="1"/>
        <end position="30"/>
    </location>
</feature>
<dbReference type="Gene3D" id="1.25.10.10">
    <property type="entry name" value="Leucine-rich Repeat Variant"/>
    <property type="match status" value="2"/>
</dbReference>
<dbReference type="NCBIfam" id="TIGR02603">
    <property type="entry name" value="CxxCH_TIGR02603"/>
    <property type="match status" value="1"/>
</dbReference>
<evidence type="ECO:0000259" key="6">
    <source>
        <dbReference type="PROSITE" id="PS51007"/>
    </source>
</evidence>
<dbReference type="PANTHER" id="PTHR33546:SF1">
    <property type="entry name" value="LARGE, MULTIFUNCTIONAL SECRETED PROTEIN"/>
    <property type="match status" value="1"/>
</dbReference>
<accession>A0A518CM16</accession>
<protein>
    <recommendedName>
        <fullName evidence="6">Cytochrome c domain-containing protein</fullName>
    </recommendedName>
</protein>
<dbReference type="Gene3D" id="2.120.10.30">
    <property type="entry name" value="TolB, C-terminal domain"/>
    <property type="match status" value="1"/>
</dbReference>
<evidence type="ECO:0000256" key="4">
    <source>
        <dbReference type="PROSITE-ProRule" id="PRU00433"/>
    </source>
</evidence>
<dbReference type="Gene3D" id="1.10.760.10">
    <property type="entry name" value="Cytochrome c-like domain"/>
    <property type="match status" value="1"/>
</dbReference>
<reference evidence="7 8" key="1">
    <citation type="submission" date="2019-02" db="EMBL/GenBank/DDBJ databases">
        <title>Deep-cultivation of Planctomycetes and their phenomic and genomic characterization uncovers novel biology.</title>
        <authorList>
            <person name="Wiegand S."/>
            <person name="Jogler M."/>
            <person name="Boedeker C."/>
            <person name="Pinto D."/>
            <person name="Vollmers J."/>
            <person name="Rivas-Marin E."/>
            <person name="Kohn T."/>
            <person name="Peeters S.H."/>
            <person name="Heuer A."/>
            <person name="Rast P."/>
            <person name="Oberbeckmann S."/>
            <person name="Bunk B."/>
            <person name="Jeske O."/>
            <person name="Meyerdierks A."/>
            <person name="Storesund J.E."/>
            <person name="Kallscheuer N."/>
            <person name="Luecker S."/>
            <person name="Lage O.M."/>
            <person name="Pohl T."/>
            <person name="Merkel B.J."/>
            <person name="Hornburger P."/>
            <person name="Mueller R.-W."/>
            <person name="Bruemmer F."/>
            <person name="Labrenz M."/>
            <person name="Spormann A.M."/>
            <person name="Op den Camp H."/>
            <person name="Overmann J."/>
            <person name="Amann R."/>
            <person name="Jetten M.S.M."/>
            <person name="Mascher T."/>
            <person name="Medema M.H."/>
            <person name="Devos D.P."/>
            <person name="Kaster A.-K."/>
            <person name="Ovreas L."/>
            <person name="Rohde M."/>
            <person name="Galperin M.Y."/>
            <person name="Jogler C."/>
        </authorList>
    </citation>
    <scope>NUCLEOTIDE SEQUENCE [LARGE SCALE GENOMIC DNA]</scope>
    <source>
        <strain evidence="7 8">Pla110</strain>
    </source>
</reference>
<name>A0A518CM16_9PLAN</name>
<dbReference type="InterPro" id="IPR011989">
    <property type="entry name" value="ARM-like"/>
</dbReference>
<evidence type="ECO:0000256" key="5">
    <source>
        <dbReference type="SAM" id="SignalP"/>
    </source>
</evidence>
<keyword evidence="3 4" id="KW-0408">Iron</keyword>
<dbReference type="InterPro" id="IPR011041">
    <property type="entry name" value="Quinoprot_gluc/sorb_DH_b-prop"/>
</dbReference>
<organism evidence="7 8">
    <name type="scientific">Polystyrenella longa</name>
    <dbReference type="NCBI Taxonomy" id="2528007"/>
    <lineage>
        <taxon>Bacteria</taxon>
        <taxon>Pseudomonadati</taxon>
        <taxon>Planctomycetota</taxon>
        <taxon>Planctomycetia</taxon>
        <taxon>Planctomycetales</taxon>
        <taxon>Planctomycetaceae</taxon>
        <taxon>Polystyrenella</taxon>
    </lineage>
</organism>
<dbReference type="InterPro" id="IPR013428">
    <property type="entry name" value="Membrane-bound_put_N"/>
</dbReference>
<gene>
    <name evidence="7" type="ORF">Pla110_20060</name>
</gene>
<dbReference type="EMBL" id="CP036281">
    <property type="protein sequence ID" value="QDU80280.1"/>
    <property type="molecule type" value="Genomic_DNA"/>
</dbReference>
<dbReference type="InterPro" id="IPR016024">
    <property type="entry name" value="ARM-type_fold"/>
</dbReference>
<evidence type="ECO:0000256" key="2">
    <source>
        <dbReference type="ARBA" id="ARBA00022723"/>
    </source>
</evidence>
<sequence length="1158" mass="128661" precursor="true">MNPIYAFIKWTCLPTLLLASLCVPSSPLFAQRDLTDIPDTDPELERRELQVHEDFEISLYASDPRLAKPIQMNFDTQGRLWIASSETYPHIEPGATANDKIWILEDTDEDGVADKTTIFADGLLIPTGVEPTADGKGAYVANSTDLLYFEDTDGDGQADKREIVLTGFGTEDTHHILHTFRWGPDGCLYMNQSIYIHSHLETPYGVKRLNGSGIWRFRPETMELDVVAKGMVNPWGHDFDRWGQAFATDGAGSEGIQYIFDGAAYLTAVGVPRLLNGMNPGSPKFCGLEILGGSQLPEDWQGNMITNDFRGHRVCRFVLDEFKSGFSSQEKAELIKTEHVAFRPIDVKMGPDGAIYIADWYNPIIQHGEVDFRDDRRDHTHGRIWRITYKNKPVLKKPNLVDMSDEELISQLASIEPWVRVQSKRLIQHRGSNKLKPVLEDWLAKQDPKDEQYEHHLLEALWAYQSWLEPNAELLTILLAANDHKARAAGVSILSDWIDEIPNSAELLASAAQDESPRVRLEAIRGLARIPEPESMLAALKVLDQPMDTFLDYALWVTARDLQPVWLPAVQAGDVRFLEETDKLLFLFNAMGGDGGVNLLIDLVQQNKIPAEQLPAVYRLFLQQPNPTSLGLVYTAVLNEENSQAARAGWLTELANVAATRNVVPAGDLNQITSLVDSSQSEIRLAAISAIGAWKLQAEEEVLFKKLGQEELSVEEQRVLLQAIARIGSGPGLERLRNFAQNSENRTLQTAAAIALLKQNDPAAATVTADLLSKSDSTEAVNQIMQPIIANEELAKSFVEQLGSRQLSRDVAVLSLRQIQQSGRQLPELTAAITKSAQIQTGPRKLSPEEMTHILELVKSEGDAARGETIYRREILVCQQCHAIAGAGGRVGPDLLSLGASAQPDYLVNSLLDPNDKVKENYHTTVIITEDGKTFSGIKVRETDSDVILRNADDNEFSVPLDSVDEEFQGKSMMPTGLTDSLTEAEFVDLVKFLSDLGRTDEFSVSKKLQARSWQYLIPTEPARHLMIRTRVSAVASENEVFNWKAAYTTVGGKLPVDMIPGFNIRHPKEARGFGFVRAELLAEQATRAELLLGSTEGLEVWLDEEPLTISDAIPLELTEGTHHITIKIDLDTRKEAIQAELVLPEDKASAAKWYLGK</sequence>
<dbReference type="PROSITE" id="PS51007">
    <property type="entry name" value="CYTC"/>
    <property type="match status" value="1"/>
</dbReference>
<dbReference type="GO" id="GO:0046872">
    <property type="term" value="F:metal ion binding"/>
    <property type="evidence" value="ECO:0007669"/>
    <property type="project" value="UniProtKB-KW"/>
</dbReference>
<dbReference type="RefSeq" id="WP_144995544.1">
    <property type="nucleotide sequence ID" value="NZ_CP036281.1"/>
</dbReference>
<keyword evidence="1 4" id="KW-0349">Heme</keyword>
<dbReference type="OrthoDB" id="228131at2"/>
<proteinExistence type="predicted"/>
<dbReference type="SUPFAM" id="SSF46626">
    <property type="entry name" value="Cytochrome c"/>
    <property type="match status" value="1"/>
</dbReference>
<dbReference type="GO" id="GO:0009055">
    <property type="term" value="F:electron transfer activity"/>
    <property type="evidence" value="ECO:0007669"/>
    <property type="project" value="InterPro"/>
</dbReference>
<keyword evidence="2 4" id="KW-0479">Metal-binding</keyword>
<evidence type="ECO:0000313" key="8">
    <source>
        <dbReference type="Proteomes" id="UP000317178"/>
    </source>
</evidence>
<keyword evidence="8" id="KW-1185">Reference proteome</keyword>
<evidence type="ECO:0000313" key="7">
    <source>
        <dbReference type="EMBL" id="QDU80280.1"/>
    </source>
</evidence>
<dbReference type="InterPro" id="IPR036909">
    <property type="entry name" value="Cyt_c-like_dom_sf"/>
</dbReference>
<dbReference type="KEGG" id="plon:Pla110_20060"/>
<dbReference type="AlphaFoldDB" id="A0A518CM16"/>
<dbReference type="SUPFAM" id="SSF48371">
    <property type="entry name" value="ARM repeat"/>
    <property type="match status" value="1"/>
</dbReference>
<dbReference type="InterPro" id="IPR055557">
    <property type="entry name" value="DUF7133"/>
</dbReference>
<dbReference type="Pfam" id="PF13646">
    <property type="entry name" value="HEAT_2"/>
    <property type="match status" value="1"/>
</dbReference>
<evidence type="ECO:0000256" key="1">
    <source>
        <dbReference type="ARBA" id="ARBA00022617"/>
    </source>
</evidence>
<dbReference type="InterPro" id="IPR011042">
    <property type="entry name" value="6-blade_b-propeller_TolB-like"/>
</dbReference>
<dbReference type="PANTHER" id="PTHR33546">
    <property type="entry name" value="LARGE, MULTIFUNCTIONAL SECRETED PROTEIN-RELATED"/>
    <property type="match status" value="1"/>
</dbReference>